<name>A0A7V7VQP6_9HYPH</name>
<dbReference type="InterPro" id="IPR035919">
    <property type="entry name" value="EAL_sf"/>
</dbReference>
<dbReference type="AlphaFoldDB" id="A0A7V7VQP6"/>
<dbReference type="Pfam" id="PF00563">
    <property type="entry name" value="EAL"/>
    <property type="match status" value="1"/>
</dbReference>
<dbReference type="Gene3D" id="3.20.20.450">
    <property type="entry name" value="EAL domain"/>
    <property type="match status" value="1"/>
</dbReference>
<organism evidence="2 3">
    <name type="scientific">Brucella tritici</name>
    <dbReference type="NCBI Taxonomy" id="94626"/>
    <lineage>
        <taxon>Bacteria</taxon>
        <taxon>Pseudomonadati</taxon>
        <taxon>Pseudomonadota</taxon>
        <taxon>Alphaproteobacteria</taxon>
        <taxon>Hyphomicrobiales</taxon>
        <taxon>Brucellaceae</taxon>
        <taxon>Brucella/Ochrobactrum group</taxon>
        <taxon>Brucella</taxon>
    </lineage>
</organism>
<sequence>MNSWSMPPSSFNIDWLEEIEVGQLLLAQQPVVSTADGAEALYTECLARFMTDTGEVLRAERFYPSVLHQPDLRALDRAVLLQVLNALEADGAAVLGCNICGNYLKDGAAWISIIDLMEERPALLDRLVLEFSQTEPFEDLDMVSGMIDLIRRLGCRVALDDFGAGFASPTLLHLIDFDIVKIDGTFVQDLKQKRGGQTSLRHLVGFASCFVPVVVVDGIETGEHSDAARSAGATHQQGFHHGMPELFPIGSAPTHPRVDA</sequence>
<dbReference type="Proteomes" id="UP000460650">
    <property type="component" value="Unassembled WGS sequence"/>
</dbReference>
<proteinExistence type="predicted"/>
<dbReference type="RefSeq" id="WP_151648828.1">
    <property type="nucleotide sequence ID" value="NZ_WBVY01000009.1"/>
</dbReference>
<protein>
    <submittedName>
        <fullName evidence="2">EAL domain-containing protein</fullName>
    </submittedName>
</protein>
<comment type="caution">
    <text evidence="2">The sequence shown here is derived from an EMBL/GenBank/DDBJ whole genome shotgun (WGS) entry which is preliminary data.</text>
</comment>
<reference evidence="2 3" key="1">
    <citation type="submission" date="2019-09" db="EMBL/GenBank/DDBJ databases">
        <title>Taxonomic organization of the family Brucellaceae based on a phylogenomic approach.</title>
        <authorList>
            <person name="Leclercq S."/>
            <person name="Cloeckaert A."/>
            <person name="Zygmunt M.S."/>
        </authorList>
    </citation>
    <scope>NUCLEOTIDE SEQUENCE [LARGE SCALE GENOMIC DNA]</scope>
    <source>
        <strain evidence="2 3">TA93</strain>
    </source>
</reference>
<feature type="domain" description="EAL" evidence="1">
    <location>
        <begin position="8"/>
        <end position="258"/>
    </location>
</feature>
<dbReference type="GO" id="GO:0071111">
    <property type="term" value="F:cyclic-guanylate-specific phosphodiesterase activity"/>
    <property type="evidence" value="ECO:0007669"/>
    <property type="project" value="InterPro"/>
</dbReference>
<dbReference type="SMART" id="SM00052">
    <property type="entry name" value="EAL"/>
    <property type="match status" value="1"/>
</dbReference>
<dbReference type="CDD" id="cd01948">
    <property type="entry name" value="EAL"/>
    <property type="match status" value="1"/>
</dbReference>
<dbReference type="PROSITE" id="PS50883">
    <property type="entry name" value="EAL"/>
    <property type="match status" value="1"/>
</dbReference>
<dbReference type="PANTHER" id="PTHR33121:SF79">
    <property type="entry name" value="CYCLIC DI-GMP PHOSPHODIESTERASE PDED-RELATED"/>
    <property type="match status" value="1"/>
</dbReference>
<evidence type="ECO:0000313" key="3">
    <source>
        <dbReference type="Proteomes" id="UP000460650"/>
    </source>
</evidence>
<dbReference type="InterPro" id="IPR001633">
    <property type="entry name" value="EAL_dom"/>
</dbReference>
<gene>
    <name evidence="2" type="ORF">F9K94_22745</name>
</gene>
<dbReference type="PANTHER" id="PTHR33121">
    <property type="entry name" value="CYCLIC DI-GMP PHOSPHODIESTERASE PDEF"/>
    <property type="match status" value="1"/>
</dbReference>
<dbReference type="SUPFAM" id="SSF141868">
    <property type="entry name" value="EAL domain-like"/>
    <property type="match status" value="1"/>
</dbReference>
<evidence type="ECO:0000259" key="1">
    <source>
        <dbReference type="PROSITE" id="PS50883"/>
    </source>
</evidence>
<dbReference type="EMBL" id="WBVY01000009">
    <property type="protein sequence ID" value="KAB2654881.1"/>
    <property type="molecule type" value="Genomic_DNA"/>
</dbReference>
<evidence type="ECO:0000313" key="2">
    <source>
        <dbReference type="EMBL" id="KAB2654881.1"/>
    </source>
</evidence>
<dbReference type="InterPro" id="IPR050706">
    <property type="entry name" value="Cyclic-di-GMP_PDE-like"/>
</dbReference>
<accession>A0A7V7VQP6</accession>